<comment type="caution">
    <text evidence="1">The sequence shown here is derived from an EMBL/GenBank/DDBJ whole genome shotgun (WGS) entry which is preliminary data.</text>
</comment>
<sequence length="86" mass="9452">MKMVPVLLEHHQKFELMLIYLADALRIQHAACSMQHAACRSYRPSCMALQHRLPVGAQIGGCWTSVKPVAVHFTVPAQSAGNDLGI</sequence>
<dbReference type="Proteomes" id="UP001149822">
    <property type="component" value="Unassembled WGS sequence"/>
</dbReference>
<reference evidence="1" key="1">
    <citation type="submission" date="2022-12" db="EMBL/GenBank/DDBJ databases">
        <title>Paracoccus sp. EF6 isolated from a lake water.</title>
        <authorList>
            <person name="Liu H."/>
        </authorList>
    </citation>
    <scope>NUCLEOTIDE SEQUENCE</scope>
    <source>
        <strain evidence="1">EF6</strain>
    </source>
</reference>
<dbReference type="RefSeq" id="WP_268943637.1">
    <property type="nucleotide sequence ID" value="NZ_JAPTYD010000041.1"/>
</dbReference>
<evidence type="ECO:0000313" key="1">
    <source>
        <dbReference type="EMBL" id="MCZ0963548.1"/>
    </source>
</evidence>
<dbReference type="EMBL" id="JAPTYD010000041">
    <property type="protein sequence ID" value="MCZ0963548.1"/>
    <property type="molecule type" value="Genomic_DNA"/>
</dbReference>
<evidence type="ECO:0000313" key="2">
    <source>
        <dbReference type="Proteomes" id="UP001149822"/>
    </source>
</evidence>
<organism evidence="1 2">
    <name type="scientific">Paracoccus benzoatiresistens</name>
    <dbReference type="NCBI Taxonomy" id="2997341"/>
    <lineage>
        <taxon>Bacteria</taxon>
        <taxon>Pseudomonadati</taxon>
        <taxon>Pseudomonadota</taxon>
        <taxon>Alphaproteobacteria</taxon>
        <taxon>Rhodobacterales</taxon>
        <taxon>Paracoccaceae</taxon>
        <taxon>Paracoccus</taxon>
    </lineage>
</organism>
<proteinExistence type="predicted"/>
<accession>A0ABT4JB41</accession>
<gene>
    <name evidence="1" type="ORF">OU682_18245</name>
</gene>
<keyword evidence="2" id="KW-1185">Reference proteome</keyword>
<name>A0ABT4JB41_9RHOB</name>
<protein>
    <submittedName>
        <fullName evidence="1">Uncharacterized protein</fullName>
    </submittedName>
</protein>